<dbReference type="AlphaFoldDB" id="A0AAV6VFJ3"/>
<proteinExistence type="predicted"/>
<evidence type="ECO:0000313" key="2">
    <source>
        <dbReference type="Proteomes" id="UP000827092"/>
    </source>
</evidence>
<gene>
    <name evidence="1" type="ORF">JTE90_011036</name>
</gene>
<dbReference type="EMBL" id="JAFNEN010000103">
    <property type="protein sequence ID" value="KAG8194426.1"/>
    <property type="molecule type" value="Genomic_DNA"/>
</dbReference>
<comment type="caution">
    <text evidence="1">The sequence shown here is derived from an EMBL/GenBank/DDBJ whole genome shotgun (WGS) entry which is preliminary data.</text>
</comment>
<protein>
    <submittedName>
        <fullName evidence="1">Uncharacterized protein</fullName>
    </submittedName>
</protein>
<organism evidence="1 2">
    <name type="scientific">Oedothorax gibbosus</name>
    <dbReference type="NCBI Taxonomy" id="931172"/>
    <lineage>
        <taxon>Eukaryota</taxon>
        <taxon>Metazoa</taxon>
        <taxon>Ecdysozoa</taxon>
        <taxon>Arthropoda</taxon>
        <taxon>Chelicerata</taxon>
        <taxon>Arachnida</taxon>
        <taxon>Araneae</taxon>
        <taxon>Araneomorphae</taxon>
        <taxon>Entelegynae</taxon>
        <taxon>Araneoidea</taxon>
        <taxon>Linyphiidae</taxon>
        <taxon>Erigoninae</taxon>
        <taxon>Oedothorax</taxon>
    </lineage>
</organism>
<accession>A0AAV6VFJ3</accession>
<reference evidence="1 2" key="1">
    <citation type="journal article" date="2022" name="Nat. Ecol. Evol.">
        <title>A masculinizing supergene underlies an exaggerated male reproductive morph in a spider.</title>
        <authorList>
            <person name="Hendrickx F."/>
            <person name="De Corte Z."/>
            <person name="Sonet G."/>
            <person name="Van Belleghem S.M."/>
            <person name="Kostlbacher S."/>
            <person name="Vangestel C."/>
        </authorList>
    </citation>
    <scope>NUCLEOTIDE SEQUENCE [LARGE SCALE GENOMIC DNA]</scope>
    <source>
        <strain evidence="1">W744_W776</strain>
    </source>
</reference>
<evidence type="ECO:0000313" key="1">
    <source>
        <dbReference type="EMBL" id="KAG8194426.1"/>
    </source>
</evidence>
<dbReference type="Proteomes" id="UP000827092">
    <property type="component" value="Unassembled WGS sequence"/>
</dbReference>
<keyword evidence="2" id="KW-1185">Reference proteome</keyword>
<name>A0AAV6VFJ3_9ARAC</name>
<sequence length="88" mass="10411">MEIPLKEQQEQKGAEGRGGTFISILQQSYELLGMFHKPIYEWTKEENRYAAPCLLRSLGGWEEGFLLSILQQSYEFHKSIEEWTKWEI</sequence>